<organism evidence="1 2">
    <name type="scientific">Nocardiopsis eucommiae</name>
    <dbReference type="NCBI Taxonomy" id="2831970"/>
    <lineage>
        <taxon>Bacteria</taxon>
        <taxon>Bacillati</taxon>
        <taxon>Actinomycetota</taxon>
        <taxon>Actinomycetes</taxon>
        <taxon>Streptosporangiales</taxon>
        <taxon>Nocardiopsidaceae</taxon>
        <taxon>Nocardiopsis</taxon>
    </lineage>
</organism>
<name>A0A975LA86_9ACTN</name>
<keyword evidence="2" id="KW-1185">Reference proteome</keyword>
<dbReference type="AlphaFoldDB" id="A0A975LA86"/>
<dbReference type="KEGG" id="nec:KGD82_26380"/>
<evidence type="ECO:0008006" key="3">
    <source>
        <dbReference type="Google" id="ProtNLM"/>
    </source>
</evidence>
<gene>
    <name evidence="1" type="ORF">KGD82_26380</name>
</gene>
<proteinExistence type="predicted"/>
<accession>A0A975LA86</accession>
<dbReference type="EMBL" id="CP074402">
    <property type="protein sequence ID" value="QVJ01483.1"/>
    <property type="molecule type" value="Genomic_DNA"/>
</dbReference>
<dbReference type="RefSeq" id="WP_378735752.1">
    <property type="nucleotide sequence ID" value="NZ_CBDRIY010000033.1"/>
</dbReference>
<dbReference type="Proteomes" id="UP000682416">
    <property type="component" value="Chromosome"/>
</dbReference>
<evidence type="ECO:0000313" key="2">
    <source>
        <dbReference type="Proteomes" id="UP000682416"/>
    </source>
</evidence>
<protein>
    <recommendedName>
        <fullName evidence="3">WXG100 family type VII secretion target</fullName>
    </recommendedName>
</protein>
<evidence type="ECO:0000313" key="1">
    <source>
        <dbReference type="EMBL" id="QVJ01483.1"/>
    </source>
</evidence>
<sequence>MSERISIDPEAVARDGADIHELAAYVRGIDQWFTTSSDALGECWGDGDAVAKSFEKNYVPNRDGFAVFLKTLGTAFEDTAEATINTAKQFGRSEQYGIDTAARLGGIQGGLGGTSGRH</sequence>
<reference evidence="1" key="1">
    <citation type="submission" date="2021-05" db="EMBL/GenBank/DDBJ databases">
        <authorList>
            <person name="Kaiqin L."/>
            <person name="Jian G."/>
        </authorList>
    </citation>
    <scope>NUCLEOTIDE SEQUENCE</scope>
    <source>
        <strain evidence="1">HDS5</strain>
    </source>
</reference>